<name>A0A6J4KL76_9CHLR</name>
<proteinExistence type="predicted"/>
<sequence length="48" mass="5410">AELVPRKPLEFRARLLSSLTLTFVKDDTDEVAEVIVSQRGSTLQAPRR</sequence>
<gene>
    <name evidence="1" type="ORF">AVDCRST_MAG93-5006</name>
</gene>
<organism evidence="1">
    <name type="scientific">uncultured Chloroflexia bacterium</name>
    <dbReference type="NCBI Taxonomy" id="1672391"/>
    <lineage>
        <taxon>Bacteria</taxon>
        <taxon>Bacillati</taxon>
        <taxon>Chloroflexota</taxon>
        <taxon>Chloroflexia</taxon>
        <taxon>environmental samples</taxon>
    </lineage>
</organism>
<feature type="non-terminal residue" evidence="1">
    <location>
        <position position="1"/>
    </location>
</feature>
<evidence type="ECO:0000313" key="1">
    <source>
        <dbReference type="EMBL" id="CAA9307504.1"/>
    </source>
</evidence>
<dbReference type="AlphaFoldDB" id="A0A6J4KL76"/>
<reference evidence="1" key="1">
    <citation type="submission" date="2020-02" db="EMBL/GenBank/DDBJ databases">
        <authorList>
            <person name="Meier V. D."/>
        </authorList>
    </citation>
    <scope>NUCLEOTIDE SEQUENCE</scope>
    <source>
        <strain evidence="1">AVDCRST_MAG93</strain>
    </source>
</reference>
<dbReference type="EMBL" id="CADCTR010001687">
    <property type="protein sequence ID" value="CAA9307504.1"/>
    <property type="molecule type" value="Genomic_DNA"/>
</dbReference>
<protein>
    <submittedName>
        <fullName evidence="1">Uncharacterized protein</fullName>
    </submittedName>
</protein>
<accession>A0A6J4KL76</accession>